<sequence>MSISIKNLPPEEYFVGHKACAGCGGSLVVRLALKVFGPKSHVVIPAGCMSAVGFIYPQMAVGVNAMIAPFAATGAVLSGLAAALRAKGITDIPVVGFAGDGATADIGLQSLSGAFDRQERIIYICYDNEAYMNTGIQKSGATPWGAKTTTSPSGFKPYHLNGEKRPGDVLDAAPPTARQGWRSHKKDLLQIAAAHHVPYAATASVGQPSDLLKKLEKAATVDGPAFLHVFAPCPTGWGCASDSTIALGKSVVDTGLWPLLEYQQGALTINRNPNRFAPLESYFSEQGRFKSLEPELLSALAAARDERWRELRAWANAAPPV</sequence>
<accession>A0ABX7UXX9</accession>
<keyword evidence="3" id="KW-0670">Pyruvate</keyword>
<dbReference type="InterPro" id="IPR051479">
    <property type="entry name" value="PorB-like"/>
</dbReference>
<dbReference type="PANTHER" id="PTHR42897">
    <property type="entry name" value="PYRUVATE SYNTHASE SUBUNIT PORB"/>
    <property type="match status" value="1"/>
</dbReference>
<dbReference type="Proteomes" id="UP000671960">
    <property type="component" value="Chromosome"/>
</dbReference>
<dbReference type="Gene3D" id="3.40.50.970">
    <property type="match status" value="2"/>
</dbReference>
<dbReference type="RefSeq" id="WP_208227673.1">
    <property type="nucleotide sequence ID" value="NZ_CP050854.1"/>
</dbReference>
<dbReference type="Pfam" id="PF02775">
    <property type="entry name" value="TPP_enzyme_C"/>
    <property type="match status" value="1"/>
</dbReference>
<keyword evidence="1" id="KW-0560">Oxidoreductase</keyword>
<evidence type="ECO:0000313" key="3">
    <source>
        <dbReference type="EMBL" id="QTF09202.1"/>
    </source>
</evidence>
<keyword evidence="4" id="KW-1185">Reference proteome</keyword>
<dbReference type="InterPro" id="IPR029061">
    <property type="entry name" value="THDP-binding"/>
</dbReference>
<evidence type="ECO:0000256" key="1">
    <source>
        <dbReference type="ARBA" id="ARBA00023002"/>
    </source>
</evidence>
<proteinExistence type="predicted"/>
<gene>
    <name evidence="3" type="ORF">HC231_15815</name>
</gene>
<dbReference type="SUPFAM" id="SSF52518">
    <property type="entry name" value="Thiamin diphosphate-binding fold (THDP-binding)"/>
    <property type="match status" value="1"/>
</dbReference>
<protein>
    <submittedName>
        <fullName evidence="3">Pyruvate synthase subunit beta</fullName>
    </submittedName>
</protein>
<organism evidence="3 4">
    <name type="scientific">Brenneria izadpanahii</name>
    <dbReference type="NCBI Taxonomy" id="2722756"/>
    <lineage>
        <taxon>Bacteria</taxon>
        <taxon>Pseudomonadati</taxon>
        <taxon>Pseudomonadota</taxon>
        <taxon>Gammaproteobacteria</taxon>
        <taxon>Enterobacterales</taxon>
        <taxon>Pectobacteriaceae</taxon>
        <taxon>Brenneria</taxon>
    </lineage>
</organism>
<dbReference type="PANTHER" id="PTHR42897:SF1">
    <property type="entry name" value="2-OXOACID OXIDOREDUCTASE (FERREDOXIN)"/>
    <property type="match status" value="1"/>
</dbReference>
<dbReference type="EMBL" id="CP050854">
    <property type="protein sequence ID" value="QTF09202.1"/>
    <property type="molecule type" value="Genomic_DNA"/>
</dbReference>
<dbReference type="InterPro" id="IPR011766">
    <property type="entry name" value="TPP_enzyme_TPP-bd"/>
</dbReference>
<reference evidence="3 4" key="1">
    <citation type="submission" date="2020-03" db="EMBL/GenBank/DDBJ databases">
        <authorList>
            <person name="Bakhshi Ganjeh M."/>
        </authorList>
    </citation>
    <scope>NUCLEOTIDE SEQUENCE [LARGE SCALE GENOMIC DNA]</scope>
    <source>
        <strain evidence="4">Iran 50</strain>
    </source>
</reference>
<feature type="domain" description="Thiamine pyrophosphate enzyme TPP-binding" evidence="2">
    <location>
        <begin position="75"/>
        <end position="229"/>
    </location>
</feature>
<evidence type="ECO:0000259" key="2">
    <source>
        <dbReference type="Pfam" id="PF02775"/>
    </source>
</evidence>
<name>A0ABX7UXX9_9GAMM</name>
<evidence type="ECO:0000313" key="4">
    <source>
        <dbReference type="Proteomes" id="UP000671960"/>
    </source>
</evidence>